<sequence>MNTNNVRAIHISPSALGTWNSIAQFVGLTPAADMSPRYQTLPSVALIVNSDDGLPLWAPTLFLARSATRSRGVTGDTCRTYAECLIDWIRFTTTAGSTLERVNEELLQRYRAELRHERAGPRYKTSSATANLRVTVASIFHLWCQSHGFPSPLGAFLLEREKDERRRPLMPGVLHRHPRLLNTDEIKGLFQFARMPYKLAFRWGLTTGMRRFEVAMLPRSLLPTPEQLEQLDGEFASVVIRRKGGRELAIYPPKSLVEETNWYIMTDRISPFEKFDDYVFINRSRFPVSRQALTNEFRRCADLIGSAATLHHLRHTFAVHVLRYLDSARKGEIGVAKNSLKVLQVLLGHAHVETTEIYLRAAEVTGRDAMAALESLYRTSHETDA</sequence>
<reference evidence="6 7" key="1">
    <citation type="submission" date="2020-04" db="EMBL/GenBank/DDBJ databases">
        <authorList>
            <person name="De Canck E."/>
        </authorList>
    </citation>
    <scope>NUCLEOTIDE SEQUENCE [LARGE SCALE GENOMIC DNA]</scope>
    <source>
        <strain evidence="6 7">LMG 24238</strain>
    </source>
</reference>
<evidence type="ECO:0000256" key="1">
    <source>
        <dbReference type="ARBA" id="ARBA00008857"/>
    </source>
</evidence>
<evidence type="ECO:0000256" key="4">
    <source>
        <dbReference type="ARBA" id="ARBA00023172"/>
    </source>
</evidence>
<evidence type="ECO:0000256" key="3">
    <source>
        <dbReference type="ARBA" id="ARBA00023125"/>
    </source>
</evidence>
<dbReference type="AlphaFoldDB" id="A0A6J5BKA8"/>
<dbReference type="PANTHER" id="PTHR30349">
    <property type="entry name" value="PHAGE INTEGRASE-RELATED"/>
    <property type="match status" value="1"/>
</dbReference>
<proteinExistence type="inferred from homology"/>
<dbReference type="InterPro" id="IPR002104">
    <property type="entry name" value="Integrase_catalytic"/>
</dbReference>
<dbReference type="GO" id="GO:0003677">
    <property type="term" value="F:DNA binding"/>
    <property type="evidence" value="ECO:0007669"/>
    <property type="project" value="UniProtKB-KW"/>
</dbReference>
<evidence type="ECO:0000313" key="6">
    <source>
        <dbReference type="EMBL" id="CAB3706766.1"/>
    </source>
</evidence>
<dbReference type="Proteomes" id="UP000494255">
    <property type="component" value="Unassembled WGS sequence"/>
</dbReference>
<dbReference type="GeneID" id="97042549"/>
<dbReference type="SUPFAM" id="SSF56349">
    <property type="entry name" value="DNA breaking-rejoining enzymes"/>
    <property type="match status" value="1"/>
</dbReference>
<accession>A0A6J5BKA8</accession>
<dbReference type="GO" id="GO:0006310">
    <property type="term" value="P:DNA recombination"/>
    <property type="evidence" value="ECO:0007669"/>
    <property type="project" value="UniProtKB-KW"/>
</dbReference>
<dbReference type="InterPro" id="IPR011010">
    <property type="entry name" value="DNA_brk_join_enz"/>
</dbReference>
<evidence type="ECO:0000313" key="7">
    <source>
        <dbReference type="Proteomes" id="UP000494255"/>
    </source>
</evidence>
<name>A0A6J5BKA8_9BURK</name>
<dbReference type="GO" id="GO:0015074">
    <property type="term" value="P:DNA integration"/>
    <property type="evidence" value="ECO:0007669"/>
    <property type="project" value="UniProtKB-KW"/>
</dbReference>
<evidence type="ECO:0000259" key="5">
    <source>
        <dbReference type="PROSITE" id="PS51898"/>
    </source>
</evidence>
<dbReference type="Pfam" id="PF00589">
    <property type="entry name" value="Phage_integrase"/>
    <property type="match status" value="1"/>
</dbReference>
<keyword evidence="3" id="KW-0238">DNA-binding</keyword>
<dbReference type="CDD" id="cd00397">
    <property type="entry name" value="DNA_BRE_C"/>
    <property type="match status" value="1"/>
</dbReference>
<protein>
    <submittedName>
        <fullName evidence="6">Tyrosine recombinase XerC</fullName>
    </submittedName>
</protein>
<dbReference type="InterPro" id="IPR010998">
    <property type="entry name" value="Integrase_recombinase_N"/>
</dbReference>
<dbReference type="InterPro" id="IPR050090">
    <property type="entry name" value="Tyrosine_recombinase_XerCD"/>
</dbReference>
<comment type="similarity">
    <text evidence="1">Belongs to the 'phage' integrase family.</text>
</comment>
<keyword evidence="4" id="KW-0233">DNA recombination</keyword>
<dbReference type="InterPro" id="IPR013762">
    <property type="entry name" value="Integrase-like_cat_sf"/>
</dbReference>
<feature type="domain" description="Tyr recombinase" evidence="5">
    <location>
        <begin position="176"/>
        <end position="371"/>
    </location>
</feature>
<dbReference type="EMBL" id="CADIKC010000005">
    <property type="protein sequence ID" value="CAB3706766.1"/>
    <property type="molecule type" value="Genomic_DNA"/>
</dbReference>
<gene>
    <name evidence="6" type="primary">xerC_3</name>
    <name evidence="6" type="ORF">LMG24238_03942</name>
</gene>
<evidence type="ECO:0000256" key="2">
    <source>
        <dbReference type="ARBA" id="ARBA00022908"/>
    </source>
</evidence>
<dbReference type="PROSITE" id="PS51898">
    <property type="entry name" value="TYR_RECOMBINASE"/>
    <property type="match status" value="1"/>
</dbReference>
<dbReference type="RefSeq" id="WP_175051949.1">
    <property type="nucleotide sequence ID" value="NZ_CADIKC010000005.1"/>
</dbReference>
<dbReference type="PANTHER" id="PTHR30349:SF64">
    <property type="entry name" value="PROPHAGE INTEGRASE INTD-RELATED"/>
    <property type="match status" value="1"/>
</dbReference>
<keyword evidence="7" id="KW-1185">Reference proteome</keyword>
<organism evidence="6 7">
    <name type="scientific">Paraburkholderia sediminicola</name>
    <dbReference type="NCBI Taxonomy" id="458836"/>
    <lineage>
        <taxon>Bacteria</taxon>
        <taxon>Pseudomonadati</taxon>
        <taxon>Pseudomonadota</taxon>
        <taxon>Betaproteobacteria</taxon>
        <taxon>Burkholderiales</taxon>
        <taxon>Burkholderiaceae</taxon>
        <taxon>Paraburkholderia</taxon>
    </lineage>
</organism>
<dbReference type="Gene3D" id="1.10.443.10">
    <property type="entry name" value="Intergrase catalytic core"/>
    <property type="match status" value="1"/>
</dbReference>
<keyword evidence="2" id="KW-0229">DNA integration</keyword>
<dbReference type="Gene3D" id="1.10.150.130">
    <property type="match status" value="1"/>
</dbReference>